<name>A0AAN9FYA5_9CAEN</name>
<keyword evidence="1" id="KW-1133">Transmembrane helix</keyword>
<keyword evidence="3" id="KW-1185">Reference proteome</keyword>
<evidence type="ECO:0000256" key="1">
    <source>
        <dbReference type="SAM" id="Phobius"/>
    </source>
</evidence>
<dbReference type="EMBL" id="JBAMIC010003737">
    <property type="protein sequence ID" value="KAK7088894.1"/>
    <property type="molecule type" value="Genomic_DNA"/>
</dbReference>
<organism evidence="2 3">
    <name type="scientific">Littorina saxatilis</name>
    <dbReference type="NCBI Taxonomy" id="31220"/>
    <lineage>
        <taxon>Eukaryota</taxon>
        <taxon>Metazoa</taxon>
        <taxon>Spiralia</taxon>
        <taxon>Lophotrochozoa</taxon>
        <taxon>Mollusca</taxon>
        <taxon>Gastropoda</taxon>
        <taxon>Caenogastropoda</taxon>
        <taxon>Littorinimorpha</taxon>
        <taxon>Littorinoidea</taxon>
        <taxon>Littorinidae</taxon>
        <taxon>Littorina</taxon>
    </lineage>
</organism>
<reference evidence="2 3" key="1">
    <citation type="submission" date="2024-02" db="EMBL/GenBank/DDBJ databases">
        <title>Chromosome-scale genome assembly of the rough periwinkle Littorina saxatilis.</title>
        <authorList>
            <person name="De Jode A."/>
            <person name="Faria R."/>
            <person name="Formenti G."/>
            <person name="Sims Y."/>
            <person name="Smith T.P."/>
            <person name="Tracey A."/>
            <person name="Wood J.M.D."/>
            <person name="Zagrodzka Z.B."/>
            <person name="Johannesson K."/>
            <person name="Butlin R.K."/>
            <person name="Leder E.H."/>
        </authorList>
    </citation>
    <scope>NUCLEOTIDE SEQUENCE [LARGE SCALE GENOMIC DNA]</scope>
    <source>
        <strain evidence="2">Snail1</strain>
        <tissue evidence="2">Muscle</tissue>
    </source>
</reference>
<feature type="transmembrane region" description="Helical" evidence="1">
    <location>
        <begin position="72"/>
        <end position="90"/>
    </location>
</feature>
<gene>
    <name evidence="2" type="ORF">V1264_024376</name>
</gene>
<proteinExistence type="predicted"/>
<comment type="caution">
    <text evidence="2">The sequence shown here is derived from an EMBL/GenBank/DDBJ whole genome shotgun (WGS) entry which is preliminary data.</text>
</comment>
<dbReference type="AlphaFoldDB" id="A0AAN9FYA5"/>
<dbReference type="Proteomes" id="UP001374579">
    <property type="component" value="Unassembled WGS sequence"/>
</dbReference>
<accession>A0AAN9FYA5</accession>
<keyword evidence="1" id="KW-0812">Transmembrane</keyword>
<protein>
    <submittedName>
        <fullName evidence="2">Uncharacterized protein</fullName>
    </submittedName>
</protein>
<evidence type="ECO:0000313" key="3">
    <source>
        <dbReference type="Proteomes" id="UP001374579"/>
    </source>
</evidence>
<keyword evidence="1" id="KW-0472">Membrane</keyword>
<sequence length="94" mass="10239">MEIRECFTQSGLSENAGDVQNAIQTNTSHACSNTETYKLAMSCIMDITRTCLKTAGLDTAILPDPQQMTDGLLYICDHIAGLIIVLAILLDEDM</sequence>
<evidence type="ECO:0000313" key="2">
    <source>
        <dbReference type="EMBL" id="KAK7088894.1"/>
    </source>
</evidence>